<keyword evidence="3" id="KW-1185">Reference proteome</keyword>
<dbReference type="AlphaFoldDB" id="A0A0F4GNN4"/>
<reference evidence="2 3" key="1">
    <citation type="submission" date="2015-03" db="EMBL/GenBank/DDBJ databases">
        <title>RNA-seq based gene annotation and comparative genomics of four Zymoseptoria species reveal species-specific pathogenicity related genes and transposable element activity.</title>
        <authorList>
            <person name="Grandaubert J."/>
            <person name="Bhattacharyya A."/>
            <person name="Stukenbrock E.H."/>
        </authorList>
    </citation>
    <scope>NUCLEOTIDE SEQUENCE [LARGE SCALE GENOMIC DNA]</scope>
    <source>
        <strain evidence="2 3">Zb18110</strain>
    </source>
</reference>
<proteinExistence type="predicted"/>
<dbReference type="PANTHER" id="PTHR42354:SF1">
    <property type="entry name" value="C2H2-TYPE DOMAIN-CONTAINING PROTEIN"/>
    <property type="match status" value="1"/>
</dbReference>
<feature type="compositionally biased region" description="Low complexity" evidence="1">
    <location>
        <begin position="560"/>
        <end position="582"/>
    </location>
</feature>
<feature type="compositionally biased region" description="Pro residues" evidence="1">
    <location>
        <begin position="358"/>
        <end position="371"/>
    </location>
</feature>
<feature type="region of interest" description="Disordered" evidence="1">
    <location>
        <begin position="300"/>
        <end position="655"/>
    </location>
</feature>
<evidence type="ECO:0000256" key="1">
    <source>
        <dbReference type="SAM" id="MobiDB-lite"/>
    </source>
</evidence>
<feature type="region of interest" description="Disordered" evidence="1">
    <location>
        <begin position="34"/>
        <end position="63"/>
    </location>
</feature>
<gene>
    <name evidence="2" type="ORF">TI39_contig398g00005</name>
</gene>
<accession>A0A0F4GNN4</accession>
<feature type="compositionally biased region" description="Polar residues" evidence="1">
    <location>
        <begin position="324"/>
        <end position="333"/>
    </location>
</feature>
<dbReference type="OrthoDB" id="5309037at2759"/>
<name>A0A0F4GNN4_9PEZI</name>
<feature type="compositionally biased region" description="Polar residues" evidence="1">
    <location>
        <begin position="529"/>
        <end position="544"/>
    </location>
</feature>
<feature type="compositionally biased region" description="Polar residues" evidence="1">
    <location>
        <begin position="492"/>
        <end position="514"/>
    </location>
</feature>
<dbReference type="Proteomes" id="UP000033647">
    <property type="component" value="Unassembled WGS sequence"/>
</dbReference>
<dbReference type="PANTHER" id="PTHR42354">
    <property type="entry name" value="C2H2-TYPE DOMAIN-CONTAINING PROTEIN"/>
    <property type="match status" value="1"/>
</dbReference>
<evidence type="ECO:0008006" key="4">
    <source>
        <dbReference type="Google" id="ProtNLM"/>
    </source>
</evidence>
<evidence type="ECO:0000313" key="3">
    <source>
        <dbReference type="Proteomes" id="UP000033647"/>
    </source>
</evidence>
<protein>
    <recommendedName>
        <fullName evidence="4">C2H2-type domain-containing protein</fullName>
    </recommendedName>
</protein>
<organism evidence="2 3">
    <name type="scientific">Zymoseptoria brevis</name>
    <dbReference type="NCBI Taxonomy" id="1047168"/>
    <lineage>
        <taxon>Eukaryota</taxon>
        <taxon>Fungi</taxon>
        <taxon>Dikarya</taxon>
        <taxon>Ascomycota</taxon>
        <taxon>Pezizomycotina</taxon>
        <taxon>Dothideomycetes</taxon>
        <taxon>Dothideomycetidae</taxon>
        <taxon>Mycosphaerellales</taxon>
        <taxon>Mycosphaerellaceae</taxon>
        <taxon>Zymoseptoria</taxon>
    </lineage>
</organism>
<sequence>MPFLPAAAAVAGIISCFQSAASLFTAYKSRREATKRHDQIQGQRKEDKSEAAEKSLESGPKHVQSEYDQRLALVGRSFAHGDDTGRMQLMTELISLQKTVIAVLQSGLTTGYLDLSQLAQVSTARRTGAVTALQNQSQRMAIAAPIQRPMLRAPRPRLCSEADRLFTTPNAAPRFEEELIPNPRFPGRYGQRCLGCASIWDIRPSSLIRDSVSGMRYPSDFQYRCHTKVKGLYLCCLCGDDSPVLQGFGQLMDHVRGHDQTELLTPACKTRLLEYGGGMEDEQPACEEDHGHWVWHSASARTSPVGSPGATLRATPRGAPMQTPRDTPMQTPVGTPMCSRRGTPVSTPRGTPAGTPVCSPPGSPNVPPPQIYVPMPKSILKSSPRSTPPHSRPGSVNGNPSPTFHGFPRGTPALSRQGSMNYDPMPSPNGLPRGTPVHSRQSSLSGEPMCAVNGIPTPIHSRQTSGQGYSPAVHSRQTSGQGHAPPVHSRRTSAQGYPTSIPSRSPSGSPQHLQVPTPRGTPRGAPVHSRQSSQNDYFNISLPVNSAVPPGNLQVPAAKSPPRTTPTVSRPTTPKATPRATPSHSRQGSVADGQHNRNVSAHSSDSEESPRSAWSDWGDGSDRDSVSSVASMMSRASIMGKPPVGRNLDLYVKPD</sequence>
<comment type="caution">
    <text evidence="2">The sequence shown here is derived from an EMBL/GenBank/DDBJ whole genome shotgun (WGS) entry which is preliminary data.</text>
</comment>
<dbReference type="EMBL" id="LAFY01000390">
    <property type="protein sequence ID" value="KJX98672.1"/>
    <property type="molecule type" value="Genomic_DNA"/>
</dbReference>
<evidence type="ECO:0000313" key="2">
    <source>
        <dbReference type="EMBL" id="KJX98672.1"/>
    </source>
</evidence>
<feature type="compositionally biased region" description="Low complexity" evidence="1">
    <location>
        <begin position="626"/>
        <end position="637"/>
    </location>
</feature>
<dbReference type="STRING" id="1047168.A0A0F4GNN4"/>